<keyword evidence="3" id="KW-1185">Reference proteome</keyword>
<organism evidence="2 3">
    <name type="scientific">Tuber melanosporum (strain Mel28)</name>
    <name type="common">Perigord black truffle</name>
    <dbReference type="NCBI Taxonomy" id="656061"/>
    <lineage>
        <taxon>Eukaryota</taxon>
        <taxon>Fungi</taxon>
        <taxon>Dikarya</taxon>
        <taxon>Ascomycota</taxon>
        <taxon>Pezizomycotina</taxon>
        <taxon>Pezizomycetes</taxon>
        <taxon>Pezizales</taxon>
        <taxon>Tuberaceae</taxon>
        <taxon>Tuber</taxon>
    </lineage>
</organism>
<gene>
    <name evidence="2" type="ORF">GSTUM_00000739001</name>
</gene>
<evidence type="ECO:0000313" key="2">
    <source>
        <dbReference type="EMBL" id="CAZ82273.1"/>
    </source>
</evidence>
<evidence type="ECO:0000256" key="1">
    <source>
        <dbReference type="SAM" id="MobiDB-lite"/>
    </source>
</evidence>
<reference evidence="2 3" key="1">
    <citation type="journal article" date="2010" name="Nature">
        <title>Perigord black truffle genome uncovers evolutionary origins and mechanisms of symbiosis.</title>
        <authorList>
            <person name="Martin F."/>
            <person name="Kohler A."/>
            <person name="Murat C."/>
            <person name="Balestrini R."/>
            <person name="Coutinho P.M."/>
            <person name="Jaillon O."/>
            <person name="Montanini B."/>
            <person name="Morin E."/>
            <person name="Noel B."/>
            <person name="Percudani R."/>
            <person name="Porcel B."/>
            <person name="Rubini A."/>
            <person name="Amicucci A."/>
            <person name="Amselem J."/>
            <person name="Anthouard V."/>
            <person name="Arcioni S."/>
            <person name="Artiguenave F."/>
            <person name="Aury J.M."/>
            <person name="Ballario P."/>
            <person name="Bolchi A."/>
            <person name="Brenna A."/>
            <person name="Brun A."/>
            <person name="Buee M."/>
            <person name="Cantarel B."/>
            <person name="Chevalier G."/>
            <person name="Couloux A."/>
            <person name="Da Silva C."/>
            <person name="Denoeud F."/>
            <person name="Duplessis S."/>
            <person name="Ghignone S."/>
            <person name="Hilselberger B."/>
            <person name="Iotti M."/>
            <person name="Marcais B."/>
            <person name="Mello A."/>
            <person name="Miranda M."/>
            <person name="Pacioni G."/>
            <person name="Quesneville H."/>
            <person name="Riccioni C."/>
            <person name="Ruotolo R."/>
            <person name="Splivallo R."/>
            <person name="Stocchi V."/>
            <person name="Tisserant E."/>
            <person name="Viscomi A.R."/>
            <person name="Zambonelli A."/>
            <person name="Zampieri E."/>
            <person name="Henrissat B."/>
            <person name="Lebrun M.H."/>
            <person name="Paolocci F."/>
            <person name="Bonfante P."/>
            <person name="Ottonello S."/>
            <person name="Wincker P."/>
        </authorList>
    </citation>
    <scope>NUCLEOTIDE SEQUENCE [LARGE SCALE GENOMIC DNA]</scope>
    <source>
        <strain evidence="2 3">Mel28</strain>
    </source>
</reference>
<dbReference type="EMBL" id="FN430116">
    <property type="protein sequence ID" value="CAZ82273.1"/>
    <property type="molecule type" value="Genomic_DNA"/>
</dbReference>
<dbReference type="KEGG" id="tml:GSTUM_00000739001"/>
<sequence>MKGIALDSRRRKNKNEYQTITL</sequence>
<evidence type="ECO:0000313" key="3">
    <source>
        <dbReference type="Proteomes" id="UP000006911"/>
    </source>
</evidence>
<name>D5GCN0_TUBMM</name>
<protein>
    <submittedName>
        <fullName evidence="2">(Perigord truffle) hypothetical protein</fullName>
    </submittedName>
</protein>
<feature type="region of interest" description="Disordered" evidence="1">
    <location>
        <begin position="1"/>
        <end position="22"/>
    </location>
</feature>
<accession>D5GCN0</accession>
<dbReference type="AlphaFoldDB" id="D5GCN0"/>
<dbReference type="InParanoid" id="D5GCN0"/>
<dbReference type="HOGENOM" id="CLU_3425154_0_0_1"/>
<dbReference type="Proteomes" id="UP000006911">
    <property type="component" value="Unassembled WGS sequence"/>
</dbReference>
<proteinExistence type="predicted"/>